<feature type="region of interest" description="Disordered" evidence="1">
    <location>
        <begin position="1"/>
        <end position="22"/>
    </location>
</feature>
<feature type="region of interest" description="Disordered" evidence="1">
    <location>
        <begin position="215"/>
        <end position="234"/>
    </location>
</feature>
<reference evidence="2 3" key="1">
    <citation type="submission" date="2020-08" db="EMBL/GenBank/DDBJ databases">
        <title>Sequencing the genomes of 1000 actinobacteria strains.</title>
        <authorList>
            <person name="Klenk H.-P."/>
        </authorList>
    </citation>
    <scope>NUCLEOTIDE SEQUENCE [LARGE SCALE GENOMIC DNA]</scope>
    <source>
        <strain evidence="2 3">DSM 43582</strain>
    </source>
</reference>
<dbReference type="RefSeq" id="WP_040752199.1">
    <property type="nucleotide sequence ID" value="NZ_JACHIT010000002.1"/>
</dbReference>
<accession>A0A7W9PME4</accession>
<dbReference type="Proteomes" id="UP000540412">
    <property type="component" value="Unassembled WGS sequence"/>
</dbReference>
<dbReference type="EMBL" id="JACHIT010000002">
    <property type="protein sequence ID" value="MBB5918756.1"/>
    <property type="molecule type" value="Genomic_DNA"/>
</dbReference>
<name>A0A7W9PME4_9NOCA</name>
<dbReference type="AlphaFoldDB" id="A0A7W9PME4"/>
<comment type="caution">
    <text evidence="2">The sequence shown here is derived from an EMBL/GenBank/DDBJ whole genome shotgun (WGS) entry which is preliminary data.</text>
</comment>
<evidence type="ECO:0000313" key="2">
    <source>
        <dbReference type="EMBL" id="MBB5918756.1"/>
    </source>
</evidence>
<evidence type="ECO:0000313" key="3">
    <source>
        <dbReference type="Proteomes" id="UP000540412"/>
    </source>
</evidence>
<feature type="compositionally biased region" description="Polar residues" evidence="1">
    <location>
        <begin position="350"/>
        <end position="361"/>
    </location>
</feature>
<feature type="compositionally biased region" description="Basic and acidic residues" evidence="1">
    <location>
        <begin position="264"/>
        <end position="275"/>
    </location>
</feature>
<feature type="compositionally biased region" description="Gly residues" evidence="1">
    <location>
        <begin position="216"/>
        <end position="234"/>
    </location>
</feature>
<proteinExistence type="predicted"/>
<feature type="region of interest" description="Disordered" evidence="1">
    <location>
        <begin position="264"/>
        <end position="384"/>
    </location>
</feature>
<feature type="compositionally biased region" description="Pro residues" evidence="1">
    <location>
        <begin position="283"/>
        <end position="292"/>
    </location>
</feature>
<evidence type="ECO:0000256" key="1">
    <source>
        <dbReference type="SAM" id="MobiDB-lite"/>
    </source>
</evidence>
<feature type="compositionally biased region" description="Low complexity" evidence="1">
    <location>
        <begin position="293"/>
        <end position="304"/>
    </location>
</feature>
<gene>
    <name evidence="2" type="ORF">BJY24_007668</name>
</gene>
<organism evidence="2 3">
    <name type="scientific">Nocardia transvalensis</name>
    <dbReference type="NCBI Taxonomy" id="37333"/>
    <lineage>
        <taxon>Bacteria</taxon>
        <taxon>Bacillati</taxon>
        <taxon>Actinomycetota</taxon>
        <taxon>Actinomycetes</taxon>
        <taxon>Mycobacteriales</taxon>
        <taxon>Nocardiaceae</taxon>
        <taxon>Nocardia</taxon>
    </lineage>
</organism>
<feature type="compositionally biased region" description="Low complexity" evidence="1">
    <location>
        <begin position="311"/>
        <end position="332"/>
    </location>
</feature>
<protein>
    <submittedName>
        <fullName evidence="2">Uncharacterized protein</fullName>
    </submittedName>
</protein>
<feature type="compositionally biased region" description="Basic and acidic residues" evidence="1">
    <location>
        <begin position="362"/>
        <end position="372"/>
    </location>
</feature>
<keyword evidence="3" id="KW-1185">Reference proteome</keyword>
<sequence length="384" mass="38340">MAASTAESGLGNALSLGTDSPLAGTPLQSAATSLFSSGTEATATAAKSSGKGVGKHYWTVTLTPPAGASAALKSFVKLAETAIQTAVDLLGRGTPELPPKVDDLLQPQIFESLGEGEASKEYRKAVDMVQKRQKSLLEVDDEVVQASLDVANGAADTLTAIKHIVNELKGKLKAVGSGKLKAAQEEALMWHISEAVEAVYKLVDAQATVNDAVAGGSKGSQGSGGQAGGAQGGGGGGLESLLPMLAMIPMGLASLAPPVMDALKKEQEKHEEQGKADQAGAPPGTPGAPPADPNAVGAPGAAPAAAPPGQPVANTGAPAQAQPADAKNAAGATALPNVKAPLQARRDRPASNTQQTGGQATDEQKEAEDGHEPGTLTVETGTVT</sequence>